<name>J7RY12_HUIN7</name>
<reference evidence="2 3" key="1">
    <citation type="journal article" date="2011" name="Proc. Natl. Acad. Sci. U.S.A.">
        <title>Evolutionary erosion of yeast sex chromosomes by mating-type switching accidents.</title>
        <authorList>
            <person name="Gordon J.L."/>
            <person name="Armisen D."/>
            <person name="Proux-Wera E."/>
            <person name="Oheigeartaigh S.S."/>
            <person name="Byrne K.P."/>
            <person name="Wolfe K.H."/>
        </authorList>
    </citation>
    <scope>NUCLEOTIDE SEQUENCE [LARGE SCALE GENOMIC DNA]</scope>
    <source>
        <strain evidence="3">ATCC MYA-139 / BCRC 22969 / CBS 8797 / CCRC 22969 / KCTC 17520 / NBRC 10181 / NCYC 3082</strain>
    </source>
</reference>
<feature type="compositionally biased region" description="Acidic residues" evidence="1">
    <location>
        <begin position="194"/>
        <end position="207"/>
    </location>
</feature>
<protein>
    <submittedName>
        <fullName evidence="2">Uncharacterized protein</fullName>
    </submittedName>
</protein>
<evidence type="ECO:0000313" key="2">
    <source>
        <dbReference type="EMBL" id="CCK69987.1"/>
    </source>
</evidence>
<proteinExistence type="predicted"/>
<dbReference type="Proteomes" id="UP000006310">
    <property type="component" value="Chromosome 4"/>
</dbReference>
<evidence type="ECO:0000256" key="1">
    <source>
        <dbReference type="SAM" id="MobiDB-lite"/>
    </source>
</evidence>
<dbReference type="RefSeq" id="XP_022464233.1">
    <property type="nucleotide sequence ID" value="XM_022607659.1"/>
</dbReference>
<gene>
    <name evidence="2" type="primary">KNAG0D02370</name>
    <name evidence="2" type="ordered locus">KNAG_0D02370</name>
</gene>
<dbReference type="EMBL" id="HE978317">
    <property type="protein sequence ID" value="CCK69987.1"/>
    <property type="molecule type" value="Genomic_DNA"/>
</dbReference>
<dbReference type="OrthoDB" id="4038243at2759"/>
<sequence>MLSEKSEFQGYSVQHPLCKCNECCVFEAVDKNGNEVILREMYSTGDVARQRNSDDKYIDAFGTSENSTVYVYRSQNFAREGNDYFSYPGSDCNELPTILLRGNALDHLNMGHKTAHGLNTPCARYDNADEKLTFVESVPKRDGMKKCLHSCKNRVRTPVPSSIKSDDSICSPAASFEYIMDDTDSYLFDSSTNGEEDEDEEEGDESESSTGVRKDVAKPNDTILKKPSKFKKFFSFNPKRSPSQLEAIKRKQRFLPGKVSAPIAPVHSILKKGDGTKDDLANGDNTDELHIKIENSSPKIIRSEHHQIRKTPIPPSLQSIANKEGKMQKAQTDSIAQQNQRCEQEDKLTNNTDLDLKMMKSSMLRRRRSVHI</sequence>
<feature type="region of interest" description="Disordered" evidence="1">
    <location>
        <begin position="296"/>
        <end position="349"/>
    </location>
</feature>
<organism evidence="2 3">
    <name type="scientific">Huiozyma naganishii (strain ATCC MYA-139 / BCRC 22969 / CBS 8797 / KCTC 17520 / NBRC 10181 / NCYC 3082 / Yp74L-3)</name>
    <name type="common">Yeast</name>
    <name type="synonym">Kazachstania naganishii</name>
    <dbReference type="NCBI Taxonomy" id="1071383"/>
    <lineage>
        <taxon>Eukaryota</taxon>
        <taxon>Fungi</taxon>
        <taxon>Dikarya</taxon>
        <taxon>Ascomycota</taxon>
        <taxon>Saccharomycotina</taxon>
        <taxon>Saccharomycetes</taxon>
        <taxon>Saccharomycetales</taxon>
        <taxon>Saccharomycetaceae</taxon>
        <taxon>Huiozyma</taxon>
    </lineage>
</organism>
<evidence type="ECO:0000313" key="3">
    <source>
        <dbReference type="Proteomes" id="UP000006310"/>
    </source>
</evidence>
<feature type="compositionally biased region" description="Polar residues" evidence="1">
    <location>
        <begin position="329"/>
        <end position="341"/>
    </location>
</feature>
<accession>J7RY12</accession>
<dbReference type="AlphaFoldDB" id="J7RY12"/>
<dbReference type="GeneID" id="34525676"/>
<reference evidence="3" key="2">
    <citation type="submission" date="2012-08" db="EMBL/GenBank/DDBJ databases">
        <title>Genome sequence of Kazachstania naganishii.</title>
        <authorList>
            <person name="Gordon J.L."/>
            <person name="Armisen D."/>
            <person name="Proux-Wera E."/>
            <person name="OhEigeartaigh S.S."/>
            <person name="Byrne K.P."/>
            <person name="Wolfe K.H."/>
        </authorList>
    </citation>
    <scope>NUCLEOTIDE SEQUENCE [LARGE SCALE GENOMIC DNA]</scope>
    <source>
        <strain evidence="3">ATCC MYA-139 / BCRC 22969 / CBS 8797 / CCRC 22969 / KCTC 17520 / NBRC 10181 / NCYC 3082</strain>
    </source>
</reference>
<dbReference type="HOGENOM" id="CLU_744079_0_0_1"/>
<keyword evidence="3" id="KW-1185">Reference proteome</keyword>
<dbReference type="KEGG" id="kng:KNAG_0D02370"/>
<feature type="region of interest" description="Disordered" evidence="1">
    <location>
        <begin position="187"/>
        <end position="221"/>
    </location>
</feature>